<keyword evidence="6" id="KW-0378">Hydrolase</keyword>
<keyword evidence="6" id="KW-0347">Helicase</keyword>
<evidence type="ECO:0000256" key="2">
    <source>
        <dbReference type="ARBA" id="ARBA00022840"/>
    </source>
</evidence>
<dbReference type="GO" id="GO:0006302">
    <property type="term" value="P:double-strand break repair"/>
    <property type="evidence" value="ECO:0007669"/>
    <property type="project" value="TreeGrafter"/>
</dbReference>
<dbReference type="PROSITE" id="PS51192">
    <property type="entry name" value="HELICASE_ATP_BIND_1"/>
    <property type="match status" value="1"/>
</dbReference>
<sequence>MFYNFAKNLLPCVFFNMDKINEYLGGRILKKADLKIDELNYLLENGGCLVPATFKKRNKLYCRRCLMEIVKLPIKSQYCRACINLGKIEVNDELIITPTNVKFPSQSNYLTWHGQLTVNQEKGVRELLKAFQNHQDHLVWAVTGAGKTEMIFPLLEQVLIQQKRVAICSPRVDVCIELYPRIQQVFPQTSVGLFHGKSDQKYYLAQISLMTVHQLVRFERAFDVLIIDEVDSYPLAGNNMLYKAIKKAKKDNGIIIYLSATPPQKLLQAVKRKKVTLTKLYQRFHGHPLPEPHCHLLIEKLEFLGINPKLRLRLNRLIRNHERFMLFFPQIPIMKSFAKKLKKLYPELSFVDVSSKDEQRLKKVQLFREQQVQAILTTTILERGVTFKKITVIVLEAQAKEFTKTTLIQIAGRAGRGVDSFDDEVHFYYRFYNRQIKQACQEISYLNRQAVKK</sequence>
<dbReference type="GO" id="GO:0005524">
    <property type="term" value="F:ATP binding"/>
    <property type="evidence" value="ECO:0007669"/>
    <property type="project" value="UniProtKB-KW"/>
</dbReference>
<dbReference type="GO" id="GO:0043138">
    <property type="term" value="F:3'-5' DNA helicase activity"/>
    <property type="evidence" value="ECO:0007669"/>
    <property type="project" value="TreeGrafter"/>
</dbReference>
<dbReference type="EMBL" id="VDFP01000008">
    <property type="protein sequence ID" value="MQS75845.1"/>
    <property type="molecule type" value="Genomic_DNA"/>
</dbReference>
<dbReference type="RefSeq" id="WP_153385239.1">
    <property type="nucleotide sequence ID" value="NZ_VDFP01000008.1"/>
</dbReference>
<dbReference type="SMART" id="SM00490">
    <property type="entry name" value="HELICc"/>
    <property type="match status" value="1"/>
</dbReference>
<dbReference type="GO" id="GO:0016787">
    <property type="term" value="F:hydrolase activity"/>
    <property type="evidence" value="ECO:0007669"/>
    <property type="project" value="InterPro"/>
</dbReference>
<dbReference type="GO" id="GO:0006310">
    <property type="term" value="P:DNA recombination"/>
    <property type="evidence" value="ECO:0007669"/>
    <property type="project" value="TreeGrafter"/>
</dbReference>
<organism evidence="6 7">
    <name type="scientific">Companilactobacillus halodurans</name>
    <dbReference type="NCBI Taxonomy" id="2584183"/>
    <lineage>
        <taxon>Bacteria</taxon>
        <taxon>Bacillati</taxon>
        <taxon>Bacillota</taxon>
        <taxon>Bacilli</taxon>
        <taxon>Lactobacillales</taxon>
        <taxon>Lactobacillaceae</taxon>
        <taxon>Companilactobacillus</taxon>
    </lineage>
</organism>
<dbReference type="SMART" id="SM00487">
    <property type="entry name" value="DEXDc"/>
    <property type="match status" value="1"/>
</dbReference>
<proteinExistence type="predicted"/>
<reference evidence="6 7" key="1">
    <citation type="journal article" date="2019" name="Syst. Appl. Microbiol.">
        <title>Polyphasic characterization of two novel Lactobacillus spp. isolated from blown salami packages: Description of Lactobacillus halodurans sp. nov. and Lactobacillus salsicarnum sp. nov.</title>
        <authorList>
            <person name="Schuster J.A."/>
            <person name="Klingl A."/>
            <person name="Vogel R.F."/>
            <person name="Ehrmann M.A."/>
        </authorList>
    </citation>
    <scope>NUCLEOTIDE SEQUENCE [LARGE SCALE GENOMIC DNA]</scope>
    <source>
        <strain evidence="6 7">TMW 1.2172</strain>
    </source>
</reference>
<protein>
    <submittedName>
        <fullName evidence="6">DEAD/DEAH box helicase</fullName>
    </submittedName>
</protein>
<evidence type="ECO:0000256" key="1">
    <source>
        <dbReference type="ARBA" id="ARBA00022741"/>
    </source>
</evidence>
<evidence type="ECO:0000313" key="7">
    <source>
        <dbReference type="Proteomes" id="UP000414364"/>
    </source>
</evidence>
<evidence type="ECO:0000259" key="4">
    <source>
        <dbReference type="PROSITE" id="PS51192"/>
    </source>
</evidence>
<feature type="domain" description="Helicase ATP-binding" evidence="4">
    <location>
        <begin position="128"/>
        <end position="280"/>
    </location>
</feature>
<keyword evidence="1" id="KW-0547">Nucleotide-binding</keyword>
<dbReference type="Pfam" id="PF04851">
    <property type="entry name" value="ResIII"/>
    <property type="match status" value="1"/>
</dbReference>
<dbReference type="Gene3D" id="3.40.50.300">
    <property type="entry name" value="P-loop containing nucleotide triphosphate hydrolases"/>
    <property type="match status" value="2"/>
</dbReference>
<dbReference type="PANTHER" id="PTHR30580">
    <property type="entry name" value="PRIMOSOMAL PROTEIN N"/>
    <property type="match status" value="1"/>
</dbReference>
<comment type="caution">
    <text evidence="6">The sequence shown here is derived from an EMBL/GenBank/DDBJ whole genome shotgun (WGS) entry which is preliminary data.</text>
</comment>
<evidence type="ECO:0000259" key="5">
    <source>
        <dbReference type="PROSITE" id="PS51194"/>
    </source>
</evidence>
<dbReference type="InterPro" id="IPR027417">
    <property type="entry name" value="P-loop_NTPase"/>
</dbReference>
<keyword evidence="2" id="KW-0067">ATP-binding</keyword>
<dbReference type="GO" id="GO:0006270">
    <property type="term" value="P:DNA replication initiation"/>
    <property type="evidence" value="ECO:0007669"/>
    <property type="project" value="TreeGrafter"/>
</dbReference>
<dbReference type="Pfam" id="PF00271">
    <property type="entry name" value="Helicase_C"/>
    <property type="match status" value="1"/>
</dbReference>
<dbReference type="SUPFAM" id="SSF52540">
    <property type="entry name" value="P-loop containing nucleoside triphosphate hydrolases"/>
    <property type="match status" value="1"/>
</dbReference>
<feature type="domain" description="Helicase C-terminal" evidence="5">
    <location>
        <begin position="313"/>
        <end position="453"/>
    </location>
</feature>
<name>A0A5P0ZNT9_9LACO</name>
<evidence type="ECO:0000313" key="6">
    <source>
        <dbReference type="EMBL" id="MQS75845.1"/>
    </source>
</evidence>
<accession>A0A5P0ZNT9</accession>
<dbReference type="Proteomes" id="UP000414364">
    <property type="component" value="Unassembled WGS sequence"/>
</dbReference>
<dbReference type="PROSITE" id="PS51194">
    <property type="entry name" value="HELICASE_CTER"/>
    <property type="match status" value="1"/>
</dbReference>
<gene>
    <name evidence="6" type="ORF">FHL06_05520</name>
</gene>
<dbReference type="InterPro" id="IPR014001">
    <property type="entry name" value="Helicase_ATP-bd"/>
</dbReference>
<keyword evidence="3" id="KW-0238">DNA-binding</keyword>
<dbReference type="AlphaFoldDB" id="A0A5P0ZNT9"/>
<dbReference type="InterPro" id="IPR001650">
    <property type="entry name" value="Helicase_C-like"/>
</dbReference>
<dbReference type="PANTHER" id="PTHR30580:SF1">
    <property type="entry name" value="COMF OPERON PROTEIN 1"/>
    <property type="match status" value="1"/>
</dbReference>
<dbReference type="InterPro" id="IPR006935">
    <property type="entry name" value="Helicase/UvrB_N"/>
</dbReference>
<evidence type="ECO:0000256" key="3">
    <source>
        <dbReference type="ARBA" id="ARBA00023125"/>
    </source>
</evidence>
<dbReference type="GO" id="GO:0003677">
    <property type="term" value="F:DNA binding"/>
    <property type="evidence" value="ECO:0007669"/>
    <property type="project" value="UniProtKB-KW"/>
</dbReference>